<organism evidence="2 3">
    <name type="scientific">Ravibacter arvi</name>
    <dbReference type="NCBI Taxonomy" id="2051041"/>
    <lineage>
        <taxon>Bacteria</taxon>
        <taxon>Pseudomonadati</taxon>
        <taxon>Bacteroidota</taxon>
        <taxon>Cytophagia</taxon>
        <taxon>Cytophagales</taxon>
        <taxon>Spirosomataceae</taxon>
        <taxon>Ravibacter</taxon>
    </lineage>
</organism>
<dbReference type="RefSeq" id="WP_345026574.1">
    <property type="nucleotide sequence ID" value="NZ_BAABEY010000002.1"/>
</dbReference>
<dbReference type="Pfam" id="PF14534">
    <property type="entry name" value="DUF4440"/>
    <property type="match status" value="1"/>
</dbReference>
<comment type="caution">
    <text evidence="2">The sequence shown here is derived from an EMBL/GenBank/DDBJ whole genome shotgun (WGS) entry which is preliminary data.</text>
</comment>
<dbReference type="SUPFAM" id="SSF54427">
    <property type="entry name" value="NTF2-like"/>
    <property type="match status" value="1"/>
</dbReference>
<proteinExistence type="predicted"/>
<evidence type="ECO:0000313" key="3">
    <source>
        <dbReference type="Proteomes" id="UP001501508"/>
    </source>
</evidence>
<gene>
    <name evidence="2" type="ORF">GCM10023091_06210</name>
</gene>
<dbReference type="InterPro" id="IPR027843">
    <property type="entry name" value="DUF4440"/>
</dbReference>
<evidence type="ECO:0000313" key="2">
    <source>
        <dbReference type="EMBL" id="GAA4433096.1"/>
    </source>
</evidence>
<name>A0ABP8LP46_9BACT</name>
<sequence length="125" mass="14045">MNTQILDLEKKYWAAMEAHDYETVRSLTYFPCIVAGKEGVRRVNEPDFKKMFESGVGHRFKVKSISGAESQVLNENSAIIAYLIDLDFEVDGKTTSGKCACSSTWVRTDQGNWVCALHTESDLKS</sequence>
<dbReference type="InterPro" id="IPR032710">
    <property type="entry name" value="NTF2-like_dom_sf"/>
</dbReference>
<accession>A0ABP8LP46</accession>
<evidence type="ECO:0000259" key="1">
    <source>
        <dbReference type="Pfam" id="PF14534"/>
    </source>
</evidence>
<keyword evidence="3" id="KW-1185">Reference proteome</keyword>
<dbReference type="EMBL" id="BAABEY010000002">
    <property type="protein sequence ID" value="GAA4433096.1"/>
    <property type="molecule type" value="Genomic_DNA"/>
</dbReference>
<reference evidence="3" key="1">
    <citation type="journal article" date="2019" name="Int. J. Syst. Evol. Microbiol.">
        <title>The Global Catalogue of Microorganisms (GCM) 10K type strain sequencing project: providing services to taxonomists for standard genome sequencing and annotation.</title>
        <authorList>
            <consortium name="The Broad Institute Genomics Platform"/>
            <consortium name="The Broad Institute Genome Sequencing Center for Infectious Disease"/>
            <person name="Wu L."/>
            <person name="Ma J."/>
        </authorList>
    </citation>
    <scope>NUCLEOTIDE SEQUENCE [LARGE SCALE GENOMIC DNA]</scope>
    <source>
        <strain evidence="3">JCM 31920</strain>
    </source>
</reference>
<dbReference type="Gene3D" id="3.10.450.50">
    <property type="match status" value="1"/>
</dbReference>
<protein>
    <recommendedName>
        <fullName evidence="1">DUF4440 domain-containing protein</fullName>
    </recommendedName>
</protein>
<feature type="domain" description="DUF4440" evidence="1">
    <location>
        <begin position="5"/>
        <end position="114"/>
    </location>
</feature>
<dbReference type="Proteomes" id="UP001501508">
    <property type="component" value="Unassembled WGS sequence"/>
</dbReference>